<keyword evidence="2" id="KW-1185">Reference proteome</keyword>
<accession>A0A9N9RLS1</accession>
<evidence type="ECO:0000313" key="2">
    <source>
        <dbReference type="Proteomes" id="UP001153620"/>
    </source>
</evidence>
<name>A0A9N9RLS1_9DIPT</name>
<gene>
    <name evidence="1" type="ORF">CHIRRI_LOCUS3573</name>
</gene>
<organism evidence="1 2">
    <name type="scientific">Chironomus riparius</name>
    <dbReference type="NCBI Taxonomy" id="315576"/>
    <lineage>
        <taxon>Eukaryota</taxon>
        <taxon>Metazoa</taxon>
        <taxon>Ecdysozoa</taxon>
        <taxon>Arthropoda</taxon>
        <taxon>Hexapoda</taxon>
        <taxon>Insecta</taxon>
        <taxon>Pterygota</taxon>
        <taxon>Neoptera</taxon>
        <taxon>Endopterygota</taxon>
        <taxon>Diptera</taxon>
        <taxon>Nematocera</taxon>
        <taxon>Chironomoidea</taxon>
        <taxon>Chironomidae</taxon>
        <taxon>Chironominae</taxon>
        <taxon>Chironomus</taxon>
    </lineage>
</organism>
<reference evidence="1" key="1">
    <citation type="submission" date="2022-01" db="EMBL/GenBank/DDBJ databases">
        <authorList>
            <person name="King R."/>
        </authorList>
    </citation>
    <scope>NUCLEOTIDE SEQUENCE</scope>
</reference>
<evidence type="ECO:0000313" key="1">
    <source>
        <dbReference type="EMBL" id="CAG9800633.1"/>
    </source>
</evidence>
<protein>
    <submittedName>
        <fullName evidence="1">Uncharacterized protein</fullName>
    </submittedName>
</protein>
<dbReference type="AlphaFoldDB" id="A0A9N9RLS1"/>
<dbReference type="EMBL" id="OU895877">
    <property type="protein sequence ID" value="CAG9800633.1"/>
    <property type="molecule type" value="Genomic_DNA"/>
</dbReference>
<reference evidence="1" key="2">
    <citation type="submission" date="2022-10" db="EMBL/GenBank/DDBJ databases">
        <authorList>
            <consortium name="ENA_rothamsted_submissions"/>
            <consortium name="culmorum"/>
            <person name="King R."/>
        </authorList>
    </citation>
    <scope>NUCLEOTIDE SEQUENCE</scope>
</reference>
<proteinExistence type="predicted"/>
<dbReference type="Proteomes" id="UP001153620">
    <property type="component" value="Chromosome 1"/>
</dbReference>
<sequence length="64" mass="7472">MPAMLIVEIACRLYCINTDFNKLYKIETMCSIASVATGYRFIINCGLCLNYRNHILHQRCFNSY</sequence>